<dbReference type="Pfam" id="PF00892">
    <property type="entry name" value="EamA"/>
    <property type="match status" value="2"/>
</dbReference>
<evidence type="ECO:0000256" key="5">
    <source>
        <dbReference type="SAM" id="Phobius"/>
    </source>
</evidence>
<keyword evidence="3 5" id="KW-1133">Transmembrane helix</keyword>
<evidence type="ECO:0000256" key="2">
    <source>
        <dbReference type="ARBA" id="ARBA00022692"/>
    </source>
</evidence>
<feature type="transmembrane region" description="Helical" evidence="5">
    <location>
        <begin position="272"/>
        <end position="291"/>
    </location>
</feature>
<proteinExistence type="predicted"/>
<reference evidence="7 8" key="1">
    <citation type="submission" date="2019-04" db="EMBL/GenBank/DDBJ databases">
        <title>Sphingobacterium olei sp. nov., isolated from oil-contaminated soil.</title>
        <authorList>
            <person name="Liu B."/>
        </authorList>
    </citation>
    <scope>NUCLEOTIDE SEQUENCE [LARGE SCALE GENOMIC DNA]</scope>
    <source>
        <strain evidence="7 8">Y3L14</strain>
    </source>
</reference>
<dbReference type="Gene3D" id="1.10.3730.20">
    <property type="match status" value="1"/>
</dbReference>
<keyword evidence="8" id="KW-1185">Reference proteome</keyword>
<evidence type="ECO:0000313" key="7">
    <source>
        <dbReference type="EMBL" id="TJY66636.1"/>
    </source>
</evidence>
<evidence type="ECO:0000256" key="4">
    <source>
        <dbReference type="ARBA" id="ARBA00023136"/>
    </source>
</evidence>
<evidence type="ECO:0000256" key="3">
    <source>
        <dbReference type="ARBA" id="ARBA00022989"/>
    </source>
</evidence>
<feature type="transmembrane region" description="Helical" evidence="5">
    <location>
        <begin position="33"/>
        <end position="55"/>
    </location>
</feature>
<dbReference type="Proteomes" id="UP000309872">
    <property type="component" value="Unassembled WGS sequence"/>
</dbReference>
<feature type="transmembrane region" description="Helical" evidence="5">
    <location>
        <begin position="245"/>
        <end position="266"/>
    </location>
</feature>
<dbReference type="PANTHER" id="PTHR32322:SF14">
    <property type="entry name" value="PROTEIN PAGO"/>
    <property type="match status" value="1"/>
</dbReference>
<feature type="transmembrane region" description="Helical" evidence="5">
    <location>
        <begin position="67"/>
        <end position="86"/>
    </location>
</feature>
<dbReference type="InterPro" id="IPR000620">
    <property type="entry name" value="EamA_dom"/>
</dbReference>
<comment type="caution">
    <text evidence="7">The sequence shown here is derived from an EMBL/GenBank/DDBJ whole genome shotgun (WGS) entry which is preliminary data.</text>
</comment>
<sequence>MQTEKNIFAYLALLVVCIVWGTTYFALRVGVETFPPFLFSAIRQVLAGGILLIVLKFSGKLKINRNQLFTQFILGILMITFGNGVVGWSERYIPSGLAALIVSILPVYIVAINYLTGIDKKKPNKYIVSGLILGSTGIVLIFKDNLNDFANPNYIIGMLVAFGACLSWALGSVYTKHKVPKGNVMTNVAFQMFLGGIILIVMSLLMDDYAELKTINTKSIWALGYLVVIGSVLAYPCYVYALEKLPIGVVSLYAYINPFIALVLGYVLLDEVVTGVTILAFVCVLGAIYFINKGYRNKEVELRLYSFKE</sequence>
<feature type="transmembrane region" description="Helical" evidence="5">
    <location>
        <begin position="7"/>
        <end position="27"/>
    </location>
</feature>
<dbReference type="InterPro" id="IPR050638">
    <property type="entry name" value="AA-Vitamin_Transporters"/>
</dbReference>
<feature type="transmembrane region" description="Helical" evidence="5">
    <location>
        <begin position="218"/>
        <end position="238"/>
    </location>
</feature>
<dbReference type="AlphaFoldDB" id="A0A4U0H4Y4"/>
<evidence type="ECO:0000259" key="6">
    <source>
        <dbReference type="Pfam" id="PF00892"/>
    </source>
</evidence>
<feature type="domain" description="EamA" evidence="6">
    <location>
        <begin position="156"/>
        <end position="292"/>
    </location>
</feature>
<dbReference type="EMBL" id="SUKA01000002">
    <property type="protein sequence ID" value="TJY66636.1"/>
    <property type="molecule type" value="Genomic_DNA"/>
</dbReference>
<dbReference type="OrthoDB" id="9812547at2"/>
<feature type="domain" description="EamA" evidence="6">
    <location>
        <begin position="8"/>
        <end position="142"/>
    </location>
</feature>
<feature type="transmembrane region" description="Helical" evidence="5">
    <location>
        <begin position="92"/>
        <end position="114"/>
    </location>
</feature>
<feature type="transmembrane region" description="Helical" evidence="5">
    <location>
        <begin position="187"/>
        <end position="206"/>
    </location>
</feature>
<name>A0A4U0H4Y4_9SPHI</name>
<gene>
    <name evidence="7" type="ORF">FAZ19_06870</name>
</gene>
<feature type="transmembrane region" description="Helical" evidence="5">
    <location>
        <begin position="154"/>
        <end position="175"/>
    </location>
</feature>
<dbReference type="SUPFAM" id="SSF103481">
    <property type="entry name" value="Multidrug resistance efflux transporter EmrE"/>
    <property type="match status" value="2"/>
</dbReference>
<keyword evidence="4 5" id="KW-0472">Membrane</keyword>
<protein>
    <submittedName>
        <fullName evidence="7">EamA family transporter</fullName>
    </submittedName>
</protein>
<accession>A0A4U0H4Y4</accession>
<evidence type="ECO:0000256" key="1">
    <source>
        <dbReference type="ARBA" id="ARBA00004141"/>
    </source>
</evidence>
<dbReference type="InterPro" id="IPR037185">
    <property type="entry name" value="EmrE-like"/>
</dbReference>
<evidence type="ECO:0000313" key="8">
    <source>
        <dbReference type="Proteomes" id="UP000309872"/>
    </source>
</evidence>
<comment type="subcellular location">
    <subcellularLocation>
        <location evidence="1">Membrane</location>
        <topology evidence="1">Multi-pass membrane protein</topology>
    </subcellularLocation>
</comment>
<keyword evidence="2 5" id="KW-0812">Transmembrane</keyword>
<dbReference type="PANTHER" id="PTHR32322">
    <property type="entry name" value="INNER MEMBRANE TRANSPORTER"/>
    <property type="match status" value="1"/>
</dbReference>
<organism evidence="7 8">
    <name type="scientific">Sphingobacterium alkalisoli</name>
    <dbReference type="NCBI Taxonomy" id="1874115"/>
    <lineage>
        <taxon>Bacteria</taxon>
        <taxon>Pseudomonadati</taxon>
        <taxon>Bacteroidota</taxon>
        <taxon>Sphingobacteriia</taxon>
        <taxon>Sphingobacteriales</taxon>
        <taxon>Sphingobacteriaceae</taxon>
        <taxon>Sphingobacterium</taxon>
    </lineage>
</organism>
<dbReference type="RefSeq" id="WP_136819984.1">
    <property type="nucleotide sequence ID" value="NZ_BMJX01000002.1"/>
</dbReference>
<dbReference type="GO" id="GO:0016020">
    <property type="term" value="C:membrane"/>
    <property type="evidence" value="ECO:0007669"/>
    <property type="project" value="UniProtKB-SubCell"/>
</dbReference>
<feature type="transmembrane region" description="Helical" evidence="5">
    <location>
        <begin position="126"/>
        <end position="142"/>
    </location>
</feature>